<dbReference type="SUPFAM" id="SSF82895">
    <property type="entry name" value="TSP-1 type 1 repeat"/>
    <property type="match status" value="2"/>
</dbReference>
<comment type="caution">
    <text evidence="2">The sequence shown here is derived from an EMBL/GenBank/DDBJ whole genome shotgun (WGS) entry which is preliminary data.</text>
</comment>
<dbReference type="EMBL" id="UYJE01001826">
    <property type="protein sequence ID" value="VDI05570.1"/>
    <property type="molecule type" value="Genomic_DNA"/>
</dbReference>
<dbReference type="OrthoDB" id="6120486at2759"/>
<dbReference type="PROSITE" id="PS50092">
    <property type="entry name" value="TSP1"/>
    <property type="match status" value="2"/>
</dbReference>
<feature type="region of interest" description="Disordered" evidence="1">
    <location>
        <begin position="778"/>
        <end position="915"/>
    </location>
</feature>
<feature type="compositionally biased region" description="Low complexity" evidence="1">
    <location>
        <begin position="781"/>
        <end position="915"/>
    </location>
</feature>
<feature type="compositionally biased region" description="Low complexity" evidence="1">
    <location>
        <begin position="714"/>
        <end position="760"/>
    </location>
</feature>
<feature type="region of interest" description="Disordered" evidence="1">
    <location>
        <begin position="445"/>
        <end position="629"/>
    </location>
</feature>
<reference evidence="2" key="1">
    <citation type="submission" date="2018-11" db="EMBL/GenBank/DDBJ databases">
        <authorList>
            <person name="Alioto T."/>
            <person name="Alioto T."/>
        </authorList>
    </citation>
    <scope>NUCLEOTIDE SEQUENCE</scope>
</reference>
<name>A0A8B6CJJ8_MYTGA</name>
<dbReference type="Proteomes" id="UP000596742">
    <property type="component" value="Unassembled WGS sequence"/>
</dbReference>
<evidence type="ECO:0000313" key="3">
    <source>
        <dbReference type="Proteomes" id="UP000596742"/>
    </source>
</evidence>
<dbReference type="SMART" id="SM00209">
    <property type="entry name" value="TSP1"/>
    <property type="match status" value="2"/>
</dbReference>
<dbReference type="PANTHER" id="PTHR21523:SF47">
    <property type="entry name" value="SALIVARY GLUE PROTEIN SGS-3"/>
    <property type="match status" value="1"/>
</dbReference>
<accession>A0A8B6CJJ8</accession>
<keyword evidence="3" id="KW-1185">Reference proteome</keyword>
<protein>
    <submittedName>
        <fullName evidence="2">Uncharacterized protein</fullName>
    </submittedName>
</protein>
<feature type="compositionally biased region" description="Low complexity" evidence="1">
    <location>
        <begin position="445"/>
        <end position="622"/>
    </location>
</feature>
<dbReference type="AlphaFoldDB" id="A0A8B6CJJ8"/>
<evidence type="ECO:0000313" key="2">
    <source>
        <dbReference type="EMBL" id="VDI05570.1"/>
    </source>
</evidence>
<evidence type="ECO:0000256" key="1">
    <source>
        <dbReference type="SAM" id="MobiDB-lite"/>
    </source>
</evidence>
<dbReference type="InterPro" id="IPR000884">
    <property type="entry name" value="TSP1_rpt"/>
</dbReference>
<gene>
    <name evidence="2" type="ORF">MGAL_10B007159</name>
</gene>
<feature type="compositionally biased region" description="Polar residues" evidence="1">
    <location>
        <begin position="694"/>
        <end position="705"/>
    </location>
</feature>
<dbReference type="PANTHER" id="PTHR21523">
    <property type="match status" value="1"/>
</dbReference>
<dbReference type="InterPro" id="IPR036383">
    <property type="entry name" value="TSP1_rpt_sf"/>
</dbReference>
<sequence length="1181" mass="130594">MLFGPIVLCEAVVNTTWNSWGACRKIPGNLDQNCIGNQTRTGFSVDSEANYTRTPLAQSQDCNLTSDIVDGRYTLWSEWDDCSKMCDQPTTRIRTCHNPTPCNGGEDCTQFGRDTLTKDCGPLAGQWGAWGAWGSCTMPAGSVTYGTGTYLRSRKCDNPVNICGGDYCIGVNQTDGNCRVVPPCFTYQMFSDKFLKIENAMSIYTSAQVDIYLLTKNKCTTATIIYSYFELYKIINITAGTEVKVGGKKYSVKFKFNPGEHDIGYYRLYAKIGYPANMSYWMDESMFVKIEQPPPHAFIKGGTGRTIGQGLAEFDARSVSYSLTKGPGDPSGLIFSWRCLSFVTHTIYNLLRFNIDPVSAFNDIRDFKKKWYETNFVPYIENKVAFIDGSTLYTVVNSLKNSNNSQCMLGSKFYVKAEHDKYPPVKKNKGHKTKAMTTTLETTIPETTTPDTTVPDTTVPETTVPETATPDTTVPETTTPDTTVPETTTPDTTVPETTTPDTNVPETAVPETTTPDTTVPETATPDTTVPETTTTDTTVPETTVPETATPDTTTPDTTVPETTTPDTTVPETTTPDTNVPETAVTETTTSDTTVPETTVPETTTPDTTVPETTTPDTTVPETNYTGHNPYRDNYTGHKCTGDSCTGDNYHRTTTMYTGDTTVPETLHTHRTQPYRRQLHRTHTGDTVTTYTDTNAVPETTTTPGHTNVPDRQAVPETTTPDTTVPETTVPETATPDTTVPETTTPDTNVPETTTPDTTVPDTNVRRQLYRRQLYRRQLHQDTTVPETATPDTTVPETTTPETTVPETTVPETTVPETATPDTTVPETTTPDTTVPETTTPDTTVPETTTPDTNVPVTAVPETTTPDITVPETATPATTVPETTTPDTTVPETTTPDTTVPETTTPDTTTPETTTPAPLYDLIALTRFFDIDFMYEMESKPISELNNTQYVLPFPDNDTLVLNEMLEFLNDLYNQEESEAFQQDTDDFFERLSDSSLTLDSLYKLNGLSGLPESANATFFDNLLEWLQKTDVSKQFAYELRDLLNSFKNVQSYIKSATELVDLIGIEGYFKLIIDDSGQCLMDYLGNIFNGFAKINSFDWHEMKNQEKFYLNWLEEELFNSSACGAFNETDDGTGSLTVTSQDVTFGRGFLVYIRVEFEESISYFVQHAQSDPGKPPVLDIE</sequence>
<dbReference type="Gene3D" id="2.20.100.10">
    <property type="entry name" value="Thrombospondin type-1 (TSP1) repeat"/>
    <property type="match status" value="2"/>
</dbReference>
<feature type="region of interest" description="Disordered" evidence="1">
    <location>
        <begin position="687"/>
        <end position="760"/>
    </location>
</feature>
<proteinExistence type="predicted"/>
<organism evidence="2 3">
    <name type="scientific">Mytilus galloprovincialis</name>
    <name type="common">Mediterranean mussel</name>
    <dbReference type="NCBI Taxonomy" id="29158"/>
    <lineage>
        <taxon>Eukaryota</taxon>
        <taxon>Metazoa</taxon>
        <taxon>Spiralia</taxon>
        <taxon>Lophotrochozoa</taxon>
        <taxon>Mollusca</taxon>
        <taxon>Bivalvia</taxon>
        <taxon>Autobranchia</taxon>
        <taxon>Pteriomorphia</taxon>
        <taxon>Mytilida</taxon>
        <taxon>Mytiloidea</taxon>
        <taxon>Mytilidae</taxon>
        <taxon>Mytilinae</taxon>
        <taxon>Mytilus</taxon>
    </lineage>
</organism>